<evidence type="ECO:0000256" key="1">
    <source>
        <dbReference type="SAM" id="MobiDB-lite"/>
    </source>
</evidence>
<evidence type="ECO:0000313" key="3">
    <source>
        <dbReference type="Proteomes" id="UP000607796"/>
    </source>
</evidence>
<accession>A0ABR9X975</accession>
<protein>
    <recommendedName>
        <fullName evidence="4">DUF2946 domain-containing protein</fullName>
    </recommendedName>
</protein>
<proteinExistence type="predicted"/>
<evidence type="ECO:0000313" key="2">
    <source>
        <dbReference type="EMBL" id="MBE9640019.1"/>
    </source>
</evidence>
<name>A0ABR9X975_9RHOB</name>
<organism evidence="2 3">
    <name type="scientific">Salipiger mangrovisoli</name>
    <dbReference type="NCBI Taxonomy" id="2865933"/>
    <lineage>
        <taxon>Bacteria</taxon>
        <taxon>Pseudomonadati</taxon>
        <taxon>Pseudomonadota</taxon>
        <taxon>Alphaproteobacteria</taxon>
        <taxon>Rhodobacterales</taxon>
        <taxon>Roseobacteraceae</taxon>
        <taxon>Salipiger</taxon>
    </lineage>
</organism>
<reference evidence="2 3" key="1">
    <citation type="journal article" date="2021" name="Int. J. Syst. Evol. Microbiol.">
        <title>Salipiger mangrovisoli sp. nov., isolated from mangrove soil and the proposal for the reclassification of Paraphaeobacter pallidus as Salipiger pallidus comb. nov.</title>
        <authorList>
            <person name="Du J."/>
            <person name="Liu Y."/>
            <person name="Pei T."/>
            <person name="Deng M.R."/>
            <person name="Zhu H."/>
        </authorList>
    </citation>
    <scope>NUCLEOTIDE SEQUENCE [LARGE SCALE GENOMIC DNA]</scope>
    <source>
        <strain evidence="2 3">6D45A</strain>
    </source>
</reference>
<dbReference type="RefSeq" id="WP_194137291.1">
    <property type="nucleotide sequence ID" value="NZ_JADFFK010000024.1"/>
</dbReference>
<evidence type="ECO:0008006" key="4">
    <source>
        <dbReference type="Google" id="ProtNLM"/>
    </source>
</evidence>
<dbReference type="Proteomes" id="UP000607796">
    <property type="component" value="Unassembled WGS sequence"/>
</dbReference>
<feature type="compositionally biased region" description="Basic and acidic residues" evidence="1">
    <location>
        <begin position="79"/>
        <end position="89"/>
    </location>
</feature>
<feature type="region of interest" description="Disordered" evidence="1">
    <location>
        <begin position="48"/>
        <end position="143"/>
    </location>
</feature>
<keyword evidence="3" id="KW-1185">Reference proteome</keyword>
<comment type="caution">
    <text evidence="2">The sequence shown here is derived from an EMBL/GenBank/DDBJ whole genome shotgun (WGS) entry which is preliminary data.</text>
</comment>
<feature type="compositionally biased region" description="Basic and acidic residues" evidence="1">
    <location>
        <begin position="120"/>
        <end position="134"/>
    </location>
</feature>
<sequence>MSIRRALPALACVLAVLLAVTGVTSAGLMAPDRAVAARLATERAFGLAPGDLCAPQSDDRGHSGHGGHSELSAQADPASHGEHPAHDHPCPFCHGLPGAPRLAHDGHGSLLIPQDGWRQSADRHRAAQSRDAHHSPRAPPALA</sequence>
<dbReference type="EMBL" id="JADFFK010000024">
    <property type="protein sequence ID" value="MBE9640019.1"/>
    <property type="molecule type" value="Genomic_DNA"/>
</dbReference>
<gene>
    <name evidence="2" type="ORF">IQ782_24495</name>
</gene>